<accession>A0ABP4TBV0</accession>
<evidence type="ECO:0000256" key="1">
    <source>
        <dbReference type="ARBA" id="ARBA00009437"/>
    </source>
</evidence>
<dbReference type="PROSITE" id="PS50931">
    <property type="entry name" value="HTH_LYSR"/>
    <property type="match status" value="1"/>
</dbReference>
<sequence>MDLSLRLIEALLAVVEEGSMTRAATRLNMTQQAVSGQIRQLERIAGTALLLRLPQGVELTPAGEVVAKQGAALVAAATTMLSEAHLLGEGKSHRLRIAFKGQSTAHFMPDVEAALRRVAPEVVLEPLSVSTLPDEIDALVNGAADAAFLWLPIGDDDRFTSHDLISEPRMVALCPGHPLAARTELRIADLANEPIVGPRAGMPPAVVRFWFIDPRPDGTPAIFGPEGRTPEECLQLVAAGRGSWIAPASTATYFAFPKLVWLPLVDAEPLRLALMWPRRSASPLLDLLLRESRRIVRPCTPAAVAAASRS</sequence>
<dbReference type="InterPro" id="IPR000847">
    <property type="entry name" value="LysR_HTH_N"/>
</dbReference>
<dbReference type="PANTHER" id="PTHR30346:SF0">
    <property type="entry name" value="HCA OPERON TRANSCRIPTIONAL ACTIVATOR HCAR"/>
    <property type="match status" value="1"/>
</dbReference>
<evidence type="ECO:0000313" key="7">
    <source>
        <dbReference type="EMBL" id="GAA1685392.1"/>
    </source>
</evidence>
<comment type="similarity">
    <text evidence="1">Belongs to the LysR transcriptional regulatory family.</text>
</comment>
<reference evidence="8" key="1">
    <citation type="journal article" date="2019" name="Int. J. Syst. Evol. Microbiol.">
        <title>The Global Catalogue of Microorganisms (GCM) 10K type strain sequencing project: providing services to taxonomists for standard genome sequencing and annotation.</title>
        <authorList>
            <consortium name="The Broad Institute Genomics Platform"/>
            <consortium name="The Broad Institute Genome Sequencing Center for Infectious Disease"/>
            <person name="Wu L."/>
            <person name="Ma J."/>
        </authorList>
    </citation>
    <scope>NUCLEOTIDE SEQUENCE [LARGE SCALE GENOMIC DNA]</scope>
    <source>
        <strain evidence="8">JCM 14718</strain>
    </source>
</reference>
<name>A0ABP4TBV0_9ACTN</name>
<feature type="domain" description="HTH lysR-type" evidence="6">
    <location>
        <begin position="1"/>
        <end position="60"/>
    </location>
</feature>
<keyword evidence="2" id="KW-0805">Transcription regulation</keyword>
<keyword evidence="4" id="KW-0010">Activator</keyword>
<gene>
    <name evidence="7" type="ORF">GCM10009765_38350</name>
</gene>
<dbReference type="PRINTS" id="PR00039">
    <property type="entry name" value="HTHLYSR"/>
</dbReference>
<dbReference type="CDD" id="cd08414">
    <property type="entry name" value="PBP2_LTTR_aromatics_like"/>
    <property type="match status" value="1"/>
</dbReference>
<evidence type="ECO:0000259" key="6">
    <source>
        <dbReference type="PROSITE" id="PS50931"/>
    </source>
</evidence>
<evidence type="ECO:0000256" key="3">
    <source>
        <dbReference type="ARBA" id="ARBA00023125"/>
    </source>
</evidence>
<keyword evidence="5" id="KW-0804">Transcription</keyword>
<dbReference type="InterPro" id="IPR036388">
    <property type="entry name" value="WH-like_DNA-bd_sf"/>
</dbReference>
<dbReference type="SUPFAM" id="SSF53850">
    <property type="entry name" value="Periplasmic binding protein-like II"/>
    <property type="match status" value="1"/>
</dbReference>
<evidence type="ECO:0000256" key="5">
    <source>
        <dbReference type="ARBA" id="ARBA00023163"/>
    </source>
</evidence>
<dbReference type="Pfam" id="PF03466">
    <property type="entry name" value="LysR_substrate"/>
    <property type="match status" value="1"/>
</dbReference>
<dbReference type="InterPro" id="IPR005119">
    <property type="entry name" value="LysR_subst-bd"/>
</dbReference>
<dbReference type="Gene3D" id="1.10.10.10">
    <property type="entry name" value="Winged helix-like DNA-binding domain superfamily/Winged helix DNA-binding domain"/>
    <property type="match status" value="1"/>
</dbReference>
<dbReference type="RefSeq" id="WP_344311604.1">
    <property type="nucleotide sequence ID" value="NZ_BAAANY010000013.1"/>
</dbReference>
<keyword evidence="3" id="KW-0238">DNA-binding</keyword>
<dbReference type="Gene3D" id="3.40.190.10">
    <property type="entry name" value="Periplasmic binding protein-like II"/>
    <property type="match status" value="2"/>
</dbReference>
<comment type="caution">
    <text evidence="7">The sequence shown here is derived from an EMBL/GenBank/DDBJ whole genome shotgun (WGS) entry which is preliminary data.</text>
</comment>
<proteinExistence type="inferred from homology"/>
<dbReference type="Pfam" id="PF00126">
    <property type="entry name" value="HTH_1"/>
    <property type="match status" value="1"/>
</dbReference>
<organism evidence="7 8">
    <name type="scientific">Fodinicola feengrottensis</name>
    <dbReference type="NCBI Taxonomy" id="435914"/>
    <lineage>
        <taxon>Bacteria</taxon>
        <taxon>Bacillati</taxon>
        <taxon>Actinomycetota</taxon>
        <taxon>Actinomycetes</taxon>
        <taxon>Mycobacteriales</taxon>
        <taxon>Fodinicola</taxon>
    </lineage>
</organism>
<evidence type="ECO:0000313" key="8">
    <source>
        <dbReference type="Proteomes" id="UP001500618"/>
    </source>
</evidence>
<protein>
    <submittedName>
        <fullName evidence="7">LysR family transcriptional regulator</fullName>
    </submittedName>
</protein>
<evidence type="ECO:0000256" key="2">
    <source>
        <dbReference type="ARBA" id="ARBA00023015"/>
    </source>
</evidence>
<dbReference type="SUPFAM" id="SSF46785">
    <property type="entry name" value="Winged helix' DNA-binding domain"/>
    <property type="match status" value="1"/>
</dbReference>
<dbReference type="Proteomes" id="UP001500618">
    <property type="component" value="Unassembled WGS sequence"/>
</dbReference>
<dbReference type="EMBL" id="BAAANY010000013">
    <property type="protein sequence ID" value="GAA1685392.1"/>
    <property type="molecule type" value="Genomic_DNA"/>
</dbReference>
<keyword evidence="8" id="KW-1185">Reference proteome</keyword>
<evidence type="ECO:0000256" key="4">
    <source>
        <dbReference type="ARBA" id="ARBA00023159"/>
    </source>
</evidence>
<dbReference type="PANTHER" id="PTHR30346">
    <property type="entry name" value="TRANSCRIPTIONAL DUAL REGULATOR HCAR-RELATED"/>
    <property type="match status" value="1"/>
</dbReference>
<dbReference type="InterPro" id="IPR036390">
    <property type="entry name" value="WH_DNA-bd_sf"/>
</dbReference>